<evidence type="ECO:0000256" key="2">
    <source>
        <dbReference type="ARBA" id="ARBA00009191"/>
    </source>
</evidence>
<dbReference type="GO" id="GO:0005773">
    <property type="term" value="C:vacuole"/>
    <property type="evidence" value="ECO:0007669"/>
    <property type="project" value="UniProtKB-SubCell"/>
</dbReference>
<dbReference type="PANTHER" id="PTHR10426">
    <property type="entry name" value="STRICTOSIDINE SYNTHASE-RELATED"/>
    <property type="match status" value="1"/>
</dbReference>
<comment type="subcellular location">
    <subcellularLocation>
        <location evidence="1">Vacuole</location>
    </subcellularLocation>
</comment>
<gene>
    <name evidence="8" type="primary">LOC113724204</name>
</gene>
<dbReference type="InterPro" id="IPR011042">
    <property type="entry name" value="6-blade_b-propeller_TolB-like"/>
</dbReference>
<keyword evidence="4" id="KW-0325">Glycoprotein</keyword>
<organism evidence="7 8">
    <name type="scientific">Coffea arabica</name>
    <name type="common">Arabian coffee</name>
    <dbReference type="NCBI Taxonomy" id="13443"/>
    <lineage>
        <taxon>Eukaryota</taxon>
        <taxon>Viridiplantae</taxon>
        <taxon>Streptophyta</taxon>
        <taxon>Embryophyta</taxon>
        <taxon>Tracheophyta</taxon>
        <taxon>Spermatophyta</taxon>
        <taxon>Magnoliopsida</taxon>
        <taxon>eudicotyledons</taxon>
        <taxon>Gunneridae</taxon>
        <taxon>Pentapetalae</taxon>
        <taxon>asterids</taxon>
        <taxon>lamiids</taxon>
        <taxon>Gentianales</taxon>
        <taxon>Rubiaceae</taxon>
        <taxon>Ixoroideae</taxon>
        <taxon>Gardenieae complex</taxon>
        <taxon>Bertiereae - Coffeeae clade</taxon>
        <taxon>Coffeeae</taxon>
        <taxon>Coffea</taxon>
    </lineage>
</organism>
<dbReference type="InterPro" id="IPR018119">
    <property type="entry name" value="Strictosidine_synth_cons-reg"/>
</dbReference>
<dbReference type="Proteomes" id="UP001652660">
    <property type="component" value="Chromosome 2c"/>
</dbReference>
<dbReference type="Pfam" id="PF03088">
    <property type="entry name" value="Str_synth"/>
    <property type="match status" value="1"/>
</dbReference>
<evidence type="ECO:0000313" key="7">
    <source>
        <dbReference type="Proteomes" id="UP001652660"/>
    </source>
</evidence>
<evidence type="ECO:0000256" key="4">
    <source>
        <dbReference type="ARBA" id="ARBA00023180"/>
    </source>
</evidence>
<proteinExistence type="inferred from homology"/>
<dbReference type="GeneID" id="113724204"/>
<evidence type="ECO:0000256" key="1">
    <source>
        <dbReference type="ARBA" id="ARBA00004116"/>
    </source>
</evidence>
<evidence type="ECO:0000313" key="8">
    <source>
        <dbReference type="RefSeq" id="XP_027102931.2"/>
    </source>
</evidence>
<protein>
    <submittedName>
        <fullName evidence="8">Protein STRICTOSIDINE SYNTHASE-LIKE 2</fullName>
    </submittedName>
</protein>
<comment type="similarity">
    <text evidence="2">Belongs to the strictosidine synthase family.</text>
</comment>
<feature type="chain" id="PRO_5046020712" evidence="5">
    <location>
        <begin position="23"/>
        <end position="340"/>
    </location>
</feature>
<keyword evidence="7" id="KW-1185">Reference proteome</keyword>
<evidence type="ECO:0000259" key="6">
    <source>
        <dbReference type="Pfam" id="PF03088"/>
    </source>
</evidence>
<feature type="signal peptide" evidence="5">
    <location>
        <begin position="1"/>
        <end position="22"/>
    </location>
</feature>
<dbReference type="PANTHER" id="PTHR10426:SF79">
    <property type="entry name" value="PROTEIN STRICTOSIDINE SYNTHASE-LIKE 2"/>
    <property type="match status" value="1"/>
</dbReference>
<keyword evidence="3" id="KW-0926">Vacuole</keyword>
<feature type="domain" description="Strictosidine synthase conserved region" evidence="6">
    <location>
        <begin position="158"/>
        <end position="243"/>
    </location>
</feature>
<dbReference type="GO" id="GO:0012505">
    <property type="term" value="C:endomembrane system"/>
    <property type="evidence" value="ECO:0007669"/>
    <property type="project" value="TreeGrafter"/>
</dbReference>
<evidence type="ECO:0000256" key="5">
    <source>
        <dbReference type="SAM" id="SignalP"/>
    </source>
</evidence>
<reference evidence="7" key="1">
    <citation type="journal article" date="2025" name="Foods">
        <title>Unveiling the Microbial Signatures of Arabica Coffee Cherries: Insights into Ripeness Specific Diversity, Functional Traits, and Implications for Quality and Safety.</title>
        <authorList>
            <consortium name="RefSeq"/>
            <person name="Tenea G.N."/>
            <person name="Cifuentes V."/>
            <person name="Reyes P."/>
            <person name="Cevallos-Vallejos M."/>
        </authorList>
    </citation>
    <scope>NUCLEOTIDE SEQUENCE [LARGE SCALE GENOMIC DNA]</scope>
</reference>
<sequence length="340" mass="36981">MGSKLFWAASTILTIAVSISVGFEVVSCSPGPKDCQILGSEKFPIINATGLESVVFDRYGGGPYTGISDGRIIRWLSSERRWTNFAITTPNRNSCEGPQDHIPTESRCGLPLGLSFNRKSGKLYIADAYKGLLVVGPNGGLATPLANEAEGVLFKFTNDVVVDENSGVVYFTDSSTIYSVRDSVSVISTGDKSGRLLKFDPKTNQATVLLNNLMLPNGVALSKNGDFLLVAETTNSRILKYCLEPSKAGTVEIFAKLLGRPNNIKRNQKGEFWVAVRSLDTKVNPYGSIVKLSQNGDILKILEAGNGEAWRYGSDANEQNKNLWIGSFTEPYVAKLKIYC</sequence>
<dbReference type="GO" id="GO:0016787">
    <property type="term" value="F:hydrolase activity"/>
    <property type="evidence" value="ECO:0007669"/>
    <property type="project" value="TreeGrafter"/>
</dbReference>
<dbReference type="SUPFAM" id="SSF63829">
    <property type="entry name" value="Calcium-dependent phosphotriesterase"/>
    <property type="match status" value="1"/>
</dbReference>
<keyword evidence="5" id="KW-0732">Signal</keyword>
<dbReference type="AlphaFoldDB" id="A0A6P6VJS0"/>
<evidence type="ECO:0000256" key="3">
    <source>
        <dbReference type="ARBA" id="ARBA00022554"/>
    </source>
</evidence>
<name>A0A6P6VJS0_COFAR</name>
<reference evidence="8" key="2">
    <citation type="submission" date="2025-08" db="UniProtKB">
        <authorList>
            <consortium name="RefSeq"/>
        </authorList>
    </citation>
    <scope>IDENTIFICATION</scope>
    <source>
        <tissue evidence="8">Leaves</tissue>
    </source>
</reference>
<dbReference type="RefSeq" id="XP_027102931.2">
    <property type="nucleotide sequence ID" value="XM_027247130.2"/>
</dbReference>
<dbReference type="Gene3D" id="2.120.10.30">
    <property type="entry name" value="TolB, C-terminal domain"/>
    <property type="match status" value="1"/>
</dbReference>
<dbReference type="OrthoDB" id="5307922at2759"/>
<accession>A0A6P6VJS0</accession>